<evidence type="ECO:0000256" key="6">
    <source>
        <dbReference type="ARBA" id="ARBA00022741"/>
    </source>
</evidence>
<dbReference type="PANTHER" id="PTHR45453:SF1">
    <property type="entry name" value="PHOSPHATE REGULON SENSOR PROTEIN PHOR"/>
    <property type="match status" value="1"/>
</dbReference>
<dbReference type="SUPFAM" id="SSF55874">
    <property type="entry name" value="ATPase domain of HSP90 chaperone/DNA topoisomerase II/histidine kinase"/>
    <property type="match status" value="1"/>
</dbReference>
<comment type="catalytic activity">
    <reaction evidence="1">
        <text>ATP + protein L-histidine = ADP + protein N-phospho-L-histidine.</text>
        <dbReference type="EC" id="2.7.13.3"/>
    </reaction>
</comment>
<keyword evidence="8" id="KW-0067">ATP-binding</keyword>
<comment type="caution">
    <text evidence="12">The sequence shown here is derived from an EMBL/GenBank/DDBJ whole genome shotgun (WGS) entry which is preliminary data.</text>
</comment>
<dbReference type="InterPro" id="IPR004358">
    <property type="entry name" value="Sig_transdc_His_kin-like_C"/>
</dbReference>
<dbReference type="Pfam" id="PF00512">
    <property type="entry name" value="HisKA"/>
    <property type="match status" value="1"/>
</dbReference>
<keyword evidence="4" id="KW-0597">Phosphoprotein</keyword>
<dbReference type="GO" id="GO:0016036">
    <property type="term" value="P:cellular response to phosphate starvation"/>
    <property type="evidence" value="ECO:0007669"/>
    <property type="project" value="TreeGrafter"/>
</dbReference>
<dbReference type="GO" id="GO:0005524">
    <property type="term" value="F:ATP binding"/>
    <property type="evidence" value="ECO:0007669"/>
    <property type="project" value="UniProtKB-KW"/>
</dbReference>
<dbReference type="GO" id="GO:0005886">
    <property type="term" value="C:plasma membrane"/>
    <property type="evidence" value="ECO:0007669"/>
    <property type="project" value="TreeGrafter"/>
</dbReference>
<keyword evidence="7 12" id="KW-0418">Kinase</keyword>
<dbReference type="GO" id="GO:0004721">
    <property type="term" value="F:phosphoprotein phosphatase activity"/>
    <property type="evidence" value="ECO:0007669"/>
    <property type="project" value="TreeGrafter"/>
</dbReference>
<reference evidence="12" key="1">
    <citation type="submission" date="2020-12" db="EMBL/GenBank/DDBJ databases">
        <authorList>
            <person name="Huq M.A."/>
        </authorList>
    </citation>
    <scope>NUCLEOTIDE SEQUENCE</scope>
    <source>
        <strain evidence="12">MAHUQ-46</strain>
    </source>
</reference>
<keyword evidence="10" id="KW-0472">Membrane</keyword>
<dbReference type="Pfam" id="PF02518">
    <property type="entry name" value="HATPase_c"/>
    <property type="match status" value="1"/>
</dbReference>
<dbReference type="Gene3D" id="3.30.565.10">
    <property type="entry name" value="Histidine kinase-like ATPase, C-terminal domain"/>
    <property type="match status" value="1"/>
</dbReference>
<dbReference type="EC" id="2.7.13.3" evidence="3"/>
<dbReference type="InterPro" id="IPR036097">
    <property type="entry name" value="HisK_dim/P_sf"/>
</dbReference>
<dbReference type="PRINTS" id="PR00344">
    <property type="entry name" value="BCTRLSENSOR"/>
</dbReference>
<evidence type="ECO:0000313" key="12">
    <source>
        <dbReference type="EMBL" id="MBJ6363754.1"/>
    </source>
</evidence>
<dbReference type="GO" id="GO:0000155">
    <property type="term" value="F:phosphorelay sensor kinase activity"/>
    <property type="evidence" value="ECO:0007669"/>
    <property type="project" value="InterPro"/>
</dbReference>
<evidence type="ECO:0000256" key="7">
    <source>
        <dbReference type="ARBA" id="ARBA00022777"/>
    </source>
</evidence>
<dbReference type="SMART" id="SM00388">
    <property type="entry name" value="HisKA"/>
    <property type="match status" value="1"/>
</dbReference>
<dbReference type="InterPro" id="IPR003661">
    <property type="entry name" value="HisK_dim/P_dom"/>
</dbReference>
<keyword evidence="5" id="KW-0808">Transferase</keyword>
<feature type="transmembrane region" description="Helical" evidence="10">
    <location>
        <begin position="12"/>
        <end position="34"/>
    </location>
</feature>
<dbReference type="EMBL" id="JAELUP010000103">
    <property type="protein sequence ID" value="MBJ6363754.1"/>
    <property type="molecule type" value="Genomic_DNA"/>
</dbReference>
<evidence type="ECO:0000256" key="8">
    <source>
        <dbReference type="ARBA" id="ARBA00022840"/>
    </source>
</evidence>
<evidence type="ECO:0000256" key="9">
    <source>
        <dbReference type="ARBA" id="ARBA00023012"/>
    </source>
</evidence>
<dbReference type="SUPFAM" id="SSF47384">
    <property type="entry name" value="Homodimeric domain of signal transducing histidine kinase"/>
    <property type="match status" value="1"/>
</dbReference>
<evidence type="ECO:0000256" key="4">
    <source>
        <dbReference type="ARBA" id="ARBA00022553"/>
    </source>
</evidence>
<evidence type="ECO:0000256" key="10">
    <source>
        <dbReference type="SAM" id="Phobius"/>
    </source>
</evidence>
<dbReference type="RefSeq" id="WP_199021270.1">
    <property type="nucleotide sequence ID" value="NZ_JAELUP010000103.1"/>
</dbReference>
<dbReference type="PROSITE" id="PS50109">
    <property type="entry name" value="HIS_KIN"/>
    <property type="match status" value="1"/>
</dbReference>
<evidence type="ECO:0000256" key="2">
    <source>
        <dbReference type="ARBA" id="ARBA00004370"/>
    </source>
</evidence>
<gene>
    <name evidence="12" type="ORF">JFN88_21305</name>
</gene>
<evidence type="ECO:0000256" key="1">
    <source>
        <dbReference type="ARBA" id="ARBA00000085"/>
    </source>
</evidence>
<organism evidence="12 13">
    <name type="scientific">Paenibacillus roseus</name>
    <dbReference type="NCBI Taxonomy" id="2798579"/>
    <lineage>
        <taxon>Bacteria</taxon>
        <taxon>Bacillati</taxon>
        <taxon>Bacillota</taxon>
        <taxon>Bacilli</taxon>
        <taxon>Bacillales</taxon>
        <taxon>Paenibacillaceae</taxon>
        <taxon>Paenibacillus</taxon>
    </lineage>
</organism>
<keyword evidence="9" id="KW-0902">Two-component regulatory system</keyword>
<dbReference type="InterPro" id="IPR036890">
    <property type="entry name" value="HATPase_C_sf"/>
</dbReference>
<dbReference type="CDD" id="cd00075">
    <property type="entry name" value="HATPase"/>
    <property type="match status" value="1"/>
</dbReference>
<dbReference type="CDD" id="cd00082">
    <property type="entry name" value="HisKA"/>
    <property type="match status" value="1"/>
</dbReference>
<dbReference type="InterPro" id="IPR003594">
    <property type="entry name" value="HATPase_dom"/>
</dbReference>
<keyword evidence="10" id="KW-1133">Transmembrane helix</keyword>
<dbReference type="Proteomes" id="UP000640274">
    <property type="component" value="Unassembled WGS sequence"/>
</dbReference>
<dbReference type="Gene3D" id="1.10.287.130">
    <property type="match status" value="1"/>
</dbReference>
<accession>A0A934J8H8</accession>
<proteinExistence type="predicted"/>
<evidence type="ECO:0000256" key="3">
    <source>
        <dbReference type="ARBA" id="ARBA00012438"/>
    </source>
</evidence>
<name>A0A934J8H8_9BACL</name>
<protein>
    <recommendedName>
        <fullName evidence="3">histidine kinase</fullName>
        <ecNumber evidence="3">2.7.13.3</ecNumber>
    </recommendedName>
</protein>
<dbReference type="PANTHER" id="PTHR45453">
    <property type="entry name" value="PHOSPHATE REGULON SENSOR PROTEIN PHOR"/>
    <property type="match status" value="1"/>
</dbReference>
<evidence type="ECO:0000259" key="11">
    <source>
        <dbReference type="PROSITE" id="PS50109"/>
    </source>
</evidence>
<evidence type="ECO:0000313" key="13">
    <source>
        <dbReference type="Proteomes" id="UP000640274"/>
    </source>
</evidence>
<evidence type="ECO:0000256" key="5">
    <source>
        <dbReference type="ARBA" id="ARBA00022679"/>
    </source>
</evidence>
<dbReference type="SMART" id="SM00387">
    <property type="entry name" value="HATPase_c"/>
    <property type="match status" value="1"/>
</dbReference>
<dbReference type="AlphaFoldDB" id="A0A934J8H8"/>
<keyword evidence="13" id="KW-1185">Reference proteome</keyword>
<dbReference type="InterPro" id="IPR050351">
    <property type="entry name" value="BphY/WalK/GraS-like"/>
</dbReference>
<sequence>MNVKWRLTLRLVGWLACFGLILLSLSGAVFYWIIIQLAEIQAERDFQTAGLSQLVDTVRAEGKNWTFDPKLLEAIEKTDGWLQRIDDNGKVTDAFFTPPDVPNSYDPGELSDYLLQHRPFPYQLAIWIQIKNGITHTLIYGKTNQGNGFLQQLAETGKRSGVNILLPGEMLEKLKKQKAWLQLLAADGVEIASLNKPEQAISRFSVPEMVLRSIYPDRYGAEIHTKYNLDTRETWVLSTPLPGYGPGEQPVMAPEVQVLAIGIGALVIAAMLLLLVMSYWFGNRIGSPVVHVLNWLRLLDKGQFREPANSLGKPKSLNRSGRRKSKYHVYGDVIHSLESLSGTLRRNEQLQKETEQLRDEWIAGVSHDLKTPLSSIKGYAHMLETDTYDWTTNEVRSFAKVILEKSSHMDALINDLTLTYHLRSGGEAPSKEVVEMNNYLNEVLLETAQHPLYREGGIRFVPAVEPVYLTIYKPWFQRIVDNLVANAFLHNRKGTTLTVSLQMQEAGGVIITFSDNGEGMNEQTADRLFERYFRGIDSESRSEGTGLGMAISKALVEALGAKIELHTHIGEGTSIHISWPGNEEI</sequence>
<dbReference type="InterPro" id="IPR005467">
    <property type="entry name" value="His_kinase_dom"/>
</dbReference>
<comment type="subcellular location">
    <subcellularLocation>
        <location evidence="2">Membrane</location>
    </subcellularLocation>
</comment>
<feature type="transmembrane region" description="Helical" evidence="10">
    <location>
        <begin position="258"/>
        <end position="281"/>
    </location>
</feature>
<keyword evidence="10" id="KW-0812">Transmembrane</keyword>
<keyword evidence="6" id="KW-0547">Nucleotide-binding</keyword>
<feature type="domain" description="Histidine kinase" evidence="11">
    <location>
        <begin position="364"/>
        <end position="583"/>
    </location>
</feature>